<evidence type="ECO:0000256" key="1">
    <source>
        <dbReference type="ARBA" id="ARBA00004123"/>
    </source>
</evidence>
<feature type="domain" description="THIF-type NAD/FAD binding fold" evidence="8">
    <location>
        <begin position="42"/>
        <end position="369"/>
    </location>
</feature>
<dbReference type="VEuPathDB" id="FungiDB:PV09_07692"/>
<dbReference type="InterPro" id="IPR000011">
    <property type="entry name" value="UBQ/SUMO-activ_enz_E1-like"/>
</dbReference>
<dbReference type="SUPFAM" id="SSF69572">
    <property type="entry name" value="Activating enzymes of the ubiquitin-like proteins"/>
    <property type="match status" value="1"/>
</dbReference>
<dbReference type="PANTHER" id="PTHR10953">
    <property type="entry name" value="UBIQUITIN-ACTIVATING ENZYME E1"/>
    <property type="match status" value="1"/>
</dbReference>
<dbReference type="Gene3D" id="3.40.50.720">
    <property type="entry name" value="NAD(P)-binding Rossmann-like Domain"/>
    <property type="match status" value="1"/>
</dbReference>
<dbReference type="GO" id="GO:0016925">
    <property type="term" value="P:protein sumoylation"/>
    <property type="evidence" value="ECO:0007669"/>
    <property type="project" value="TreeGrafter"/>
</dbReference>
<dbReference type="PRINTS" id="PR01849">
    <property type="entry name" value="UBIQUITINACT"/>
</dbReference>
<reference evidence="9 10" key="1">
    <citation type="submission" date="2015-01" db="EMBL/GenBank/DDBJ databases">
        <title>The Genome Sequence of Ochroconis gallopava CBS43764.</title>
        <authorList>
            <consortium name="The Broad Institute Genomics Platform"/>
            <person name="Cuomo C."/>
            <person name="de Hoog S."/>
            <person name="Gorbushina A."/>
            <person name="Stielow B."/>
            <person name="Teixiera M."/>
            <person name="Abouelleil A."/>
            <person name="Chapman S.B."/>
            <person name="Priest M."/>
            <person name="Young S.K."/>
            <person name="Wortman J."/>
            <person name="Nusbaum C."/>
            <person name="Birren B."/>
        </authorList>
    </citation>
    <scope>NUCLEOTIDE SEQUENCE [LARGE SCALE GENOMIC DNA]</scope>
    <source>
        <strain evidence="9 10">CBS 43764</strain>
    </source>
</reference>
<dbReference type="AlphaFoldDB" id="A0A0D1XES2"/>
<dbReference type="OrthoDB" id="1708823at2759"/>
<evidence type="ECO:0000256" key="6">
    <source>
        <dbReference type="ARBA" id="ARBA00044354"/>
    </source>
</evidence>
<evidence type="ECO:0000256" key="4">
    <source>
        <dbReference type="ARBA" id="ARBA00022786"/>
    </source>
</evidence>
<gene>
    <name evidence="9" type="ORF">PV09_07692</name>
</gene>
<dbReference type="GO" id="GO:0031510">
    <property type="term" value="C:SUMO activating enzyme complex"/>
    <property type="evidence" value="ECO:0007669"/>
    <property type="project" value="TreeGrafter"/>
</dbReference>
<evidence type="ECO:0000313" key="9">
    <source>
        <dbReference type="EMBL" id="KIW00706.1"/>
    </source>
</evidence>
<name>A0A0D1XES2_9PEZI</name>
<proteinExistence type="inferred from homology"/>
<feature type="region of interest" description="Disordered" evidence="7">
    <location>
        <begin position="1"/>
        <end position="24"/>
    </location>
</feature>
<dbReference type="InterPro" id="IPR000594">
    <property type="entry name" value="ThiF_NAD_FAD-bd"/>
</dbReference>
<evidence type="ECO:0000256" key="7">
    <source>
        <dbReference type="SAM" id="MobiDB-lite"/>
    </source>
</evidence>
<dbReference type="GeneID" id="27315665"/>
<comment type="pathway">
    <text evidence="2">Protein modification; protein sumoylation.</text>
</comment>
<dbReference type="STRING" id="253628.A0A0D1XES2"/>
<dbReference type="FunCoup" id="A0A0D1XES2">
    <property type="interactions" value="1169"/>
</dbReference>
<evidence type="ECO:0000313" key="10">
    <source>
        <dbReference type="Proteomes" id="UP000053259"/>
    </source>
</evidence>
<dbReference type="InterPro" id="IPR035985">
    <property type="entry name" value="Ubiquitin-activating_enz"/>
</dbReference>
<dbReference type="PANTHER" id="PTHR10953:SF162">
    <property type="entry name" value="SUMO-ACTIVATING ENZYME SUBUNIT 1"/>
    <property type="match status" value="1"/>
</dbReference>
<dbReference type="Proteomes" id="UP000053259">
    <property type="component" value="Unassembled WGS sequence"/>
</dbReference>
<organism evidence="9 10">
    <name type="scientific">Verruconis gallopava</name>
    <dbReference type="NCBI Taxonomy" id="253628"/>
    <lineage>
        <taxon>Eukaryota</taxon>
        <taxon>Fungi</taxon>
        <taxon>Dikarya</taxon>
        <taxon>Ascomycota</taxon>
        <taxon>Pezizomycotina</taxon>
        <taxon>Dothideomycetes</taxon>
        <taxon>Pleosporomycetidae</taxon>
        <taxon>Venturiales</taxon>
        <taxon>Sympoventuriaceae</taxon>
        <taxon>Verruconis</taxon>
    </lineage>
</organism>
<keyword evidence="4" id="KW-0833">Ubl conjugation pathway</keyword>
<dbReference type="Pfam" id="PF00899">
    <property type="entry name" value="ThiF"/>
    <property type="match status" value="1"/>
</dbReference>
<sequence>MDQQPPSHENGAGVPPPTGYTMASNVEAPDQAGISADEIALYDRQIRLWGVQAQENIRKANILLVRVKALANEVAKNLVLAGIHSITLIDHEQVTADDLGAQFLINESHIGQNRAQAAVAELQKLNPRVRCTADPENIENKADLVAYVSPFDLVIGTDLTFPIAQLVSAARRMANKPSYIAGTHGMYGFIFADLIQHTFTIEREKFNAPSKVGPETLTRTILSSSSKREKGELKETVLKQEIYTPLLLANTSPLPADILNNRRKLKQVTPLLPCLRALWDFETEQGRLPAPNPADLKLYTTKATEKHRELQLPIETLKSDFLRSFIQNLGSEIAPVTATLGGMLAQDAINVLGKREQPIQNFVLFNGEEYQAPVYALHPIFNDGMDGMVPAQPMAMPIDATTIANGGMAFDMSSGVNATITSAAVDHSINGVPSS</sequence>
<comment type="similarity">
    <text evidence="3">Belongs to the ubiquitin-activating E1 family.</text>
</comment>
<comment type="subcellular location">
    <subcellularLocation>
        <location evidence="1">Nucleus</location>
    </subcellularLocation>
</comment>
<evidence type="ECO:0000259" key="8">
    <source>
        <dbReference type="Pfam" id="PF00899"/>
    </source>
</evidence>
<dbReference type="GO" id="GO:0005737">
    <property type="term" value="C:cytoplasm"/>
    <property type="evidence" value="ECO:0007669"/>
    <property type="project" value="TreeGrafter"/>
</dbReference>
<protein>
    <recommendedName>
        <fullName evidence="6">Ubiquitin-like 1-activating enzyme E1A</fullName>
    </recommendedName>
</protein>
<keyword evidence="10" id="KW-1185">Reference proteome</keyword>
<dbReference type="GO" id="GO:0019948">
    <property type="term" value="F:SUMO activating enzyme activity"/>
    <property type="evidence" value="ECO:0007669"/>
    <property type="project" value="TreeGrafter"/>
</dbReference>
<dbReference type="HOGENOM" id="CLU_002556_4_1_1"/>
<keyword evidence="5" id="KW-0539">Nucleus</keyword>
<dbReference type="InParanoid" id="A0A0D1XES2"/>
<dbReference type="EMBL" id="KN847560">
    <property type="protein sequence ID" value="KIW00706.1"/>
    <property type="molecule type" value="Genomic_DNA"/>
</dbReference>
<accession>A0A0D1XES2</accession>
<evidence type="ECO:0000256" key="3">
    <source>
        <dbReference type="ARBA" id="ARBA00005673"/>
    </source>
</evidence>
<dbReference type="RefSeq" id="XP_016210575.1">
    <property type="nucleotide sequence ID" value="XM_016361496.1"/>
</dbReference>
<evidence type="ECO:0000256" key="2">
    <source>
        <dbReference type="ARBA" id="ARBA00004718"/>
    </source>
</evidence>
<evidence type="ECO:0000256" key="5">
    <source>
        <dbReference type="ARBA" id="ARBA00023242"/>
    </source>
</evidence>
<dbReference type="InterPro" id="IPR045886">
    <property type="entry name" value="ThiF/MoeB/HesA"/>
</dbReference>